<dbReference type="RefSeq" id="WP_106514852.1">
    <property type="nucleotide sequence ID" value="NZ_PXYI01000007.1"/>
</dbReference>
<keyword evidence="1" id="KW-0812">Transmembrane</keyword>
<dbReference type="OrthoDB" id="7595550at2"/>
<dbReference type="AlphaFoldDB" id="A0A2P7QJA2"/>
<sequence>MRGWSFARASGIGTTAGLLAILLWPFFRRFGGVLTWPFAILAAVMGLCGLSILVMTLIDMLTRRRGSRIRPLRGFDLAVGLGLVGLSILQLQDVEGQLPA</sequence>
<feature type="transmembrane region" description="Helical" evidence="1">
    <location>
        <begin position="74"/>
        <end position="91"/>
    </location>
</feature>
<proteinExistence type="predicted"/>
<organism evidence="2 3">
    <name type="scientific">Allosphingosinicella deserti</name>
    <dbReference type="NCBI Taxonomy" id="2116704"/>
    <lineage>
        <taxon>Bacteria</taxon>
        <taxon>Pseudomonadati</taxon>
        <taxon>Pseudomonadota</taxon>
        <taxon>Alphaproteobacteria</taxon>
        <taxon>Sphingomonadales</taxon>
        <taxon>Sphingomonadaceae</taxon>
        <taxon>Allosphingosinicella</taxon>
    </lineage>
</organism>
<evidence type="ECO:0000313" key="3">
    <source>
        <dbReference type="Proteomes" id="UP000241167"/>
    </source>
</evidence>
<dbReference type="EMBL" id="PXYI01000007">
    <property type="protein sequence ID" value="PSJ38039.1"/>
    <property type="molecule type" value="Genomic_DNA"/>
</dbReference>
<gene>
    <name evidence="2" type="ORF">C7I55_20350</name>
</gene>
<feature type="transmembrane region" description="Helical" evidence="1">
    <location>
        <begin position="39"/>
        <end position="62"/>
    </location>
</feature>
<feature type="transmembrane region" description="Helical" evidence="1">
    <location>
        <begin position="7"/>
        <end position="27"/>
    </location>
</feature>
<name>A0A2P7QJA2_9SPHN</name>
<accession>A0A2P7QJA2</accession>
<keyword evidence="1" id="KW-1133">Transmembrane helix</keyword>
<reference evidence="2 3" key="1">
    <citation type="submission" date="2018-03" db="EMBL/GenBank/DDBJ databases">
        <title>The draft genome of Sphingosinicella sp. GL-C-18.</title>
        <authorList>
            <person name="Liu L."/>
            <person name="Li L."/>
            <person name="Liang L."/>
            <person name="Zhang X."/>
            <person name="Wang T."/>
        </authorList>
    </citation>
    <scope>NUCLEOTIDE SEQUENCE [LARGE SCALE GENOMIC DNA]</scope>
    <source>
        <strain evidence="2 3">GL-C-18</strain>
    </source>
</reference>
<evidence type="ECO:0000313" key="2">
    <source>
        <dbReference type="EMBL" id="PSJ38039.1"/>
    </source>
</evidence>
<dbReference type="Proteomes" id="UP000241167">
    <property type="component" value="Unassembled WGS sequence"/>
</dbReference>
<evidence type="ECO:0000256" key="1">
    <source>
        <dbReference type="SAM" id="Phobius"/>
    </source>
</evidence>
<protein>
    <submittedName>
        <fullName evidence="2">Uncharacterized protein</fullName>
    </submittedName>
</protein>
<keyword evidence="1" id="KW-0472">Membrane</keyword>
<comment type="caution">
    <text evidence="2">The sequence shown here is derived from an EMBL/GenBank/DDBJ whole genome shotgun (WGS) entry which is preliminary data.</text>
</comment>
<keyword evidence="3" id="KW-1185">Reference proteome</keyword>